<dbReference type="PROSITE" id="PS51781">
    <property type="entry name" value="SH3B"/>
    <property type="match status" value="1"/>
</dbReference>
<dbReference type="Gene3D" id="2.40.160.20">
    <property type="match status" value="1"/>
</dbReference>
<dbReference type="RefSeq" id="WP_133326562.1">
    <property type="nucleotide sequence ID" value="NZ_SMYL01000002.1"/>
</dbReference>
<dbReference type="Gene3D" id="2.30.30.40">
    <property type="entry name" value="SH3 Domains"/>
    <property type="match status" value="1"/>
</dbReference>
<dbReference type="Pfam" id="PF08239">
    <property type="entry name" value="SH3_3"/>
    <property type="match status" value="1"/>
</dbReference>
<name>A0A4R5W3Q5_9BURK</name>
<dbReference type="Proteomes" id="UP000294829">
    <property type="component" value="Unassembled WGS sequence"/>
</dbReference>
<feature type="signal peptide" evidence="2">
    <location>
        <begin position="1"/>
        <end position="34"/>
    </location>
</feature>
<evidence type="ECO:0000256" key="2">
    <source>
        <dbReference type="SAM" id="SignalP"/>
    </source>
</evidence>
<organism evidence="4 5">
    <name type="scientific">Sapientia aquatica</name>
    <dbReference type="NCBI Taxonomy" id="1549640"/>
    <lineage>
        <taxon>Bacteria</taxon>
        <taxon>Pseudomonadati</taxon>
        <taxon>Pseudomonadota</taxon>
        <taxon>Betaproteobacteria</taxon>
        <taxon>Burkholderiales</taxon>
        <taxon>Oxalobacteraceae</taxon>
        <taxon>Sapientia</taxon>
    </lineage>
</organism>
<evidence type="ECO:0000313" key="4">
    <source>
        <dbReference type="EMBL" id="TDK67373.1"/>
    </source>
</evidence>
<gene>
    <name evidence="4" type="ORF">E2I14_06320</name>
</gene>
<feature type="chain" id="PRO_5020841103" description="SH3b domain-containing protein" evidence="2">
    <location>
        <begin position="35"/>
        <end position="287"/>
    </location>
</feature>
<accession>A0A4R5W3Q5</accession>
<proteinExistence type="predicted"/>
<evidence type="ECO:0000256" key="1">
    <source>
        <dbReference type="ARBA" id="ARBA00004442"/>
    </source>
</evidence>
<dbReference type="EMBL" id="SMYL01000002">
    <property type="protein sequence ID" value="TDK67373.1"/>
    <property type="molecule type" value="Genomic_DNA"/>
</dbReference>
<comment type="caution">
    <text evidence="4">The sequence shown here is derived from an EMBL/GenBank/DDBJ whole genome shotgun (WGS) entry which is preliminary data.</text>
</comment>
<dbReference type="InterPro" id="IPR003646">
    <property type="entry name" value="SH3-like_bac-type"/>
</dbReference>
<protein>
    <recommendedName>
        <fullName evidence="3">SH3b domain-containing protein</fullName>
    </recommendedName>
</protein>
<dbReference type="AlphaFoldDB" id="A0A4R5W3Q5"/>
<feature type="domain" description="SH3b" evidence="3">
    <location>
        <begin position="66"/>
        <end position="129"/>
    </location>
</feature>
<reference evidence="4 5" key="1">
    <citation type="submission" date="2019-03" db="EMBL/GenBank/DDBJ databases">
        <title>Sapientia aquatica gen. nov., sp. nov., isolated from a crater lake.</title>
        <authorList>
            <person name="Felfoldi T."/>
            <person name="Szabo A."/>
            <person name="Toth E."/>
            <person name="Schumann P."/>
            <person name="Keki Z."/>
            <person name="Marialigeti K."/>
            <person name="Mathe I."/>
        </authorList>
    </citation>
    <scope>NUCLEOTIDE SEQUENCE [LARGE SCALE GENOMIC DNA]</scope>
    <source>
        <strain evidence="4 5">SA-152</strain>
    </source>
</reference>
<dbReference type="SUPFAM" id="SSF56925">
    <property type="entry name" value="OMPA-like"/>
    <property type="match status" value="1"/>
</dbReference>
<dbReference type="GO" id="GO:0009279">
    <property type="term" value="C:cell outer membrane"/>
    <property type="evidence" value="ECO:0007669"/>
    <property type="project" value="UniProtKB-SubCell"/>
</dbReference>
<sequence length="287" mass="32067">MTKDTLIFRVLLSRILLSAAVMLTIALPARHALADEPANEAAVNAVAAEPSTTDDLEAPKVKLNVADRLQVTDPYIELHTGPGRGFPIFFVVPRGQGVWIELRHTDWFKVRTEEGKEGWVTRAQLETTLLASGEKTPFRDVLLNDFLNRKVQLGAAYGEFKKEPMLKIWTSYRFAETLSVEATAGQVQGVFSGTEFWHVNLISEPWSDQRISPFFGIGLGKFKNFPNQSLVGAIATNSKLADATFGVRYYITDRFVLRADYSIYTAFVADNRSLEYRAATAGLSFFF</sequence>
<dbReference type="OrthoDB" id="9148835at2"/>
<keyword evidence="5" id="KW-1185">Reference proteome</keyword>
<dbReference type="InterPro" id="IPR011250">
    <property type="entry name" value="OMP/PagP_B-barrel"/>
</dbReference>
<keyword evidence="2" id="KW-0732">Signal</keyword>
<evidence type="ECO:0000313" key="5">
    <source>
        <dbReference type="Proteomes" id="UP000294829"/>
    </source>
</evidence>
<evidence type="ECO:0000259" key="3">
    <source>
        <dbReference type="PROSITE" id="PS51781"/>
    </source>
</evidence>
<comment type="subcellular location">
    <subcellularLocation>
        <location evidence="1">Cell outer membrane</location>
    </subcellularLocation>
</comment>